<comment type="similarity">
    <text evidence="1">Belongs to the pseudouridine synthase RluA family.</text>
</comment>
<dbReference type="GO" id="GO:0003723">
    <property type="term" value="F:RNA binding"/>
    <property type="evidence" value="ECO:0007669"/>
    <property type="project" value="InterPro"/>
</dbReference>
<name>K2KPS3_9GAMM</name>
<dbReference type="CDD" id="cd02869">
    <property type="entry name" value="PseudoU_synth_RluA_like"/>
    <property type="match status" value="1"/>
</dbReference>
<organism evidence="3 4">
    <name type="scientific">Idiomarina xiamenensis 10-D-4</name>
    <dbReference type="NCBI Taxonomy" id="740709"/>
    <lineage>
        <taxon>Bacteria</taxon>
        <taxon>Pseudomonadati</taxon>
        <taxon>Pseudomonadota</taxon>
        <taxon>Gammaproteobacteria</taxon>
        <taxon>Alteromonadales</taxon>
        <taxon>Idiomarinaceae</taxon>
        <taxon>Idiomarina</taxon>
    </lineage>
</organism>
<dbReference type="InterPro" id="IPR006508">
    <property type="entry name" value="PsdUridine_synth_RluA-like"/>
</dbReference>
<dbReference type="InterPro" id="IPR050188">
    <property type="entry name" value="RluA_PseudoU_synthase"/>
</dbReference>
<dbReference type="GO" id="GO:0140098">
    <property type="term" value="F:catalytic activity, acting on RNA"/>
    <property type="evidence" value="ECO:0007669"/>
    <property type="project" value="UniProtKB-ARBA"/>
</dbReference>
<dbReference type="eggNOG" id="COG0564">
    <property type="taxonomic scope" value="Bacteria"/>
</dbReference>
<dbReference type="RefSeq" id="WP_008488199.1">
    <property type="nucleotide sequence ID" value="NZ_AMRG01000005.1"/>
</dbReference>
<dbReference type="AlphaFoldDB" id="K2KPS3"/>
<evidence type="ECO:0000313" key="4">
    <source>
        <dbReference type="Proteomes" id="UP000014115"/>
    </source>
</evidence>
<dbReference type="PATRIC" id="fig|740709.3.peg.1087"/>
<dbReference type="SUPFAM" id="SSF55120">
    <property type="entry name" value="Pseudouridine synthase"/>
    <property type="match status" value="1"/>
</dbReference>
<protein>
    <submittedName>
        <fullName evidence="3">Pseudouridine synthase</fullName>
    </submittedName>
</protein>
<evidence type="ECO:0000259" key="2">
    <source>
        <dbReference type="Pfam" id="PF00849"/>
    </source>
</evidence>
<dbReference type="GO" id="GO:0000455">
    <property type="term" value="P:enzyme-directed rRNA pseudouridine synthesis"/>
    <property type="evidence" value="ECO:0007669"/>
    <property type="project" value="TreeGrafter"/>
</dbReference>
<dbReference type="NCBIfam" id="TIGR01621">
    <property type="entry name" value="RluA-like"/>
    <property type="match status" value="1"/>
</dbReference>
<dbReference type="STRING" id="740709.A10D4_05332"/>
<dbReference type="PROSITE" id="PS01129">
    <property type="entry name" value="PSI_RLU"/>
    <property type="match status" value="1"/>
</dbReference>
<keyword evidence="4" id="KW-1185">Reference proteome</keyword>
<proteinExistence type="inferred from homology"/>
<reference evidence="3 4" key="1">
    <citation type="journal article" date="2012" name="J. Bacteriol.">
        <title>Genome Sequence of Idiomarina xiamenensis Type Strain 10-D-4.</title>
        <authorList>
            <person name="Lai Q."/>
            <person name="Wang L."/>
            <person name="Wang W."/>
            <person name="Shao Z."/>
        </authorList>
    </citation>
    <scope>NUCLEOTIDE SEQUENCE [LARGE SCALE GENOMIC DNA]</scope>
    <source>
        <strain evidence="3 4">10-D-4</strain>
    </source>
</reference>
<dbReference type="Gene3D" id="3.30.2350.10">
    <property type="entry name" value="Pseudouridine synthase"/>
    <property type="match status" value="1"/>
</dbReference>
<evidence type="ECO:0000313" key="3">
    <source>
        <dbReference type="EMBL" id="EKE84464.1"/>
    </source>
</evidence>
<dbReference type="PANTHER" id="PTHR21600">
    <property type="entry name" value="MITOCHONDRIAL RNA PSEUDOURIDINE SYNTHASE"/>
    <property type="match status" value="1"/>
</dbReference>
<dbReference type="InterPro" id="IPR006224">
    <property type="entry name" value="PsdUridine_synth_RluA-like_CS"/>
</dbReference>
<dbReference type="InterPro" id="IPR020103">
    <property type="entry name" value="PsdUridine_synth_cat_dom_sf"/>
</dbReference>
<dbReference type="OrthoDB" id="9807829at2"/>
<dbReference type="InterPro" id="IPR006145">
    <property type="entry name" value="PsdUridine_synth_RsuA/RluA"/>
</dbReference>
<comment type="caution">
    <text evidence="3">The sequence shown here is derived from an EMBL/GenBank/DDBJ whole genome shotgun (WGS) entry which is preliminary data.</text>
</comment>
<dbReference type="PANTHER" id="PTHR21600:SF87">
    <property type="entry name" value="RNA PSEUDOURIDYLATE SYNTHASE DOMAIN-CONTAINING PROTEIN 1"/>
    <property type="match status" value="1"/>
</dbReference>
<dbReference type="GO" id="GO:0009982">
    <property type="term" value="F:pseudouridine synthase activity"/>
    <property type="evidence" value="ECO:0007669"/>
    <property type="project" value="InterPro"/>
</dbReference>
<dbReference type="EMBL" id="AMRG01000005">
    <property type="protein sequence ID" value="EKE84464.1"/>
    <property type="molecule type" value="Genomic_DNA"/>
</dbReference>
<dbReference type="Proteomes" id="UP000014115">
    <property type="component" value="Unassembled WGS sequence"/>
</dbReference>
<accession>K2KPS3</accession>
<sequence>MSIEHSILHQHRDFYVVDKPAGIGMHSDQGAGLMVQLSEQLKQPLWPVHRLDKDTSGLLLVARNADAAASLSQLFAKQQVSKIYLAVASGKPKKKQGWIQGGMRKSRNGNWILSRDREHFARTQFFSYHLDIGERLYLLRPFSGRTHQLRVALKSLSCPITGDRRYGGATASRMLLHAYALRFSWQQQMITLTSEVAAVDSFSKLTDSTDEIRQALAQPFDLKWITP</sequence>
<feature type="domain" description="Pseudouridine synthase RsuA/RluA-like" evidence="2">
    <location>
        <begin position="13"/>
        <end position="154"/>
    </location>
</feature>
<evidence type="ECO:0000256" key="1">
    <source>
        <dbReference type="ARBA" id="ARBA00010876"/>
    </source>
</evidence>
<gene>
    <name evidence="3" type="ORF">A10D4_05332</name>
</gene>
<dbReference type="Pfam" id="PF00849">
    <property type="entry name" value="PseudoU_synth_2"/>
    <property type="match status" value="1"/>
</dbReference>